<dbReference type="CDD" id="cd20302">
    <property type="entry name" value="cupin_DAD"/>
    <property type="match status" value="1"/>
</dbReference>
<dbReference type="InterPro" id="IPR011051">
    <property type="entry name" value="RmlC_Cupin_sf"/>
</dbReference>
<evidence type="ECO:0000313" key="3">
    <source>
        <dbReference type="Proteomes" id="UP000198346"/>
    </source>
</evidence>
<feature type="domain" description="ChrR-like cupin" evidence="1">
    <location>
        <begin position="8"/>
        <end position="100"/>
    </location>
</feature>
<reference evidence="2 3" key="1">
    <citation type="submission" date="2017-07" db="EMBL/GenBank/DDBJ databases">
        <authorList>
            <person name="Sun Z.S."/>
            <person name="Albrecht U."/>
            <person name="Echele G."/>
            <person name="Lee C.C."/>
        </authorList>
    </citation>
    <scope>NUCLEOTIDE SEQUENCE [LARGE SCALE GENOMIC DNA]</scope>
    <source>
        <strain evidence="2 3">CGMCC 1.12710</strain>
    </source>
</reference>
<dbReference type="Pfam" id="PF12973">
    <property type="entry name" value="Cupin_7"/>
    <property type="match status" value="1"/>
</dbReference>
<dbReference type="InterPro" id="IPR025979">
    <property type="entry name" value="ChrR-like_cupin_dom"/>
</dbReference>
<evidence type="ECO:0000313" key="2">
    <source>
        <dbReference type="EMBL" id="SNT68068.1"/>
    </source>
</evidence>
<dbReference type="InterPro" id="IPR014710">
    <property type="entry name" value="RmlC-like_jellyroll"/>
</dbReference>
<protein>
    <submittedName>
        <fullName evidence="2">Cupin domain-containing protein</fullName>
    </submittedName>
</protein>
<name>A0A239PJT2_9PROT</name>
<dbReference type="RefSeq" id="WP_089411052.1">
    <property type="nucleotide sequence ID" value="NZ_FZQA01000001.1"/>
</dbReference>
<dbReference type="Proteomes" id="UP000198346">
    <property type="component" value="Unassembled WGS sequence"/>
</dbReference>
<organism evidence="2 3">
    <name type="scientific">Amphiplicatus metriothermophilus</name>
    <dbReference type="NCBI Taxonomy" id="1519374"/>
    <lineage>
        <taxon>Bacteria</taxon>
        <taxon>Pseudomonadati</taxon>
        <taxon>Pseudomonadota</taxon>
        <taxon>Alphaproteobacteria</taxon>
        <taxon>Parvularculales</taxon>
        <taxon>Parvularculaceae</taxon>
        <taxon>Amphiplicatus</taxon>
    </lineage>
</organism>
<dbReference type="SUPFAM" id="SSF51182">
    <property type="entry name" value="RmlC-like cupins"/>
    <property type="match status" value="1"/>
</dbReference>
<dbReference type="AlphaFoldDB" id="A0A239PJT2"/>
<dbReference type="Gene3D" id="2.60.120.10">
    <property type="entry name" value="Jelly Rolls"/>
    <property type="match status" value="1"/>
</dbReference>
<dbReference type="EMBL" id="FZQA01000001">
    <property type="protein sequence ID" value="SNT68068.1"/>
    <property type="molecule type" value="Genomic_DNA"/>
</dbReference>
<evidence type="ECO:0000259" key="1">
    <source>
        <dbReference type="Pfam" id="PF12973"/>
    </source>
</evidence>
<gene>
    <name evidence="2" type="ORF">SAMN06297382_0564</name>
</gene>
<dbReference type="OrthoDB" id="564955at2"/>
<accession>A0A239PJT2</accession>
<proteinExistence type="predicted"/>
<sequence>MSPIANPIRTPDLPFVPIREGVSFRPIRFDADGWTLQLKVEPGTTVARHRHTGEVHALTLSGRREIIDTGEIVGPGDYVYEPPGNVDSWRCFGDEPCIVHITLTGRVEYLGENGEVLFHTDTHNQRAAYLAWCAENGVAPNAPMVG</sequence>
<keyword evidence="3" id="KW-1185">Reference proteome</keyword>